<sequence length="476" mass="53296">MAEDSSKPVSSNQAGGFGSAANLMIEALEKAGNELENTVSLCMQQLTSFTEGLDQSLTLQLDKVVKQSSHLVDSHGNVLEAKRDETIDQMAEIEAREMEKLLSASSDIKKQLGQRVQDAMRELAELMEAQLKELNELVEAPSSELLEASKARALEAANDGQTAKKDINLHGETYENSMSDTAKSIDEEAGQVIEAARLSVEDSLASYGEHFDDKIKTVQEELDEIVKTAVVDLKRLARRGEDSISEARDTNVQAVMEQIEHWQEHLHALRDRFKANSLEQQSKHVKAYNDEIERTLASSQEEIGRIAQSARKRMSVNQKLFINTLRRAERQITDDIERLITKFEAAVAQEAKVHLLVSGSKLSAGPEVLEKLSSRLKLHGQEIIKTFKTQVDQTEQEFMRASQVKNERIESIRQSSVEALEKQVRIMRADLERIARSFNTELTDLNIKLPMIEESGRAAAMAVMTYKSAMLSLEND</sequence>
<comment type="caution">
    <text evidence="2">The sequence shown here is derived from an EMBL/GenBank/DDBJ whole genome shotgun (WGS) entry which is preliminary data.</text>
</comment>
<gene>
    <name evidence="2" type="ORF">J0M35_20040</name>
</gene>
<name>A0A8J7P976_9BACT</name>
<organism evidence="2 3">
    <name type="scientific">Candidatus Obscuribacter phosphatis</name>
    <dbReference type="NCBI Taxonomy" id="1906157"/>
    <lineage>
        <taxon>Bacteria</taxon>
        <taxon>Bacillati</taxon>
        <taxon>Candidatus Melainabacteria</taxon>
        <taxon>Candidatus Obscuribacterales</taxon>
        <taxon>Candidatus Obscuribacteraceae</taxon>
        <taxon>Candidatus Obscuribacter</taxon>
    </lineage>
</organism>
<reference evidence="2" key="1">
    <citation type="submission" date="2021-02" db="EMBL/GenBank/DDBJ databases">
        <title>Genome-Resolved Metagenomics of a Microbial Community Performing Photosynthetic Biological Nutrient Removal.</title>
        <authorList>
            <person name="Mcdaniel E.A."/>
        </authorList>
    </citation>
    <scope>NUCLEOTIDE SEQUENCE</scope>
    <source>
        <strain evidence="2">UWPOB_OBS1</strain>
    </source>
</reference>
<evidence type="ECO:0000313" key="3">
    <source>
        <dbReference type="Proteomes" id="UP000664277"/>
    </source>
</evidence>
<dbReference type="AlphaFoldDB" id="A0A8J7P976"/>
<evidence type="ECO:0000256" key="1">
    <source>
        <dbReference type="SAM" id="Coils"/>
    </source>
</evidence>
<feature type="coiled-coil region" evidence="1">
    <location>
        <begin position="109"/>
        <end position="140"/>
    </location>
</feature>
<accession>A0A8J7P976</accession>
<evidence type="ECO:0000313" key="2">
    <source>
        <dbReference type="EMBL" id="MBN8662669.1"/>
    </source>
</evidence>
<proteinExistence type="predicted"/>
<dbReference type="EMBL" id="JAFLCK010000047">
    <property type="protein sequence ID" value="MBN8662669.1"/>
    <property type="molecule type" value="Genomic_DNA"/>
</dbReference>
<keyword evidence="1" id="KW-0175">Coiled coil</keyword>
<protein>
    <submittedName>
        <fullName evidence="2">Uncharacterized protein</fullName>
    </submittedName>
</protein>
<dbReference type="Proteomes" id="UP000664277">
    <property type="component" value="Unassembled WGS sequence"/>
</dbReference>